<name>A0ABY5HEN9_9GAMM</name>
<keyword evidence="2" id="KW-0378">Hydrolase</keyword>
<dbReference type="CDD" id="cd00229">
    <property type="entry name" value="SGNH_hydrolase"/>
    <property type="match status" value="1"/>
</dbReference>
<evidence type="ECO:0000259" key="1">
    <source>
        <dbReference type="Pfam" id="PF13472"/>
    </source>
</evidence>
<feature type="domain" description="SGNH hydrolase-type esterase" evidence="1">
    <location>
        <begin position="7"/>
        <end position="206"/>
    </location>
</feature>
<evidence type="ECO:0000313" key="2">
    <source>
        <dbReference type="EMBL" id="UTW10584.1"/>
    </source>
</evidence>
<dbReference type="Proteomes" id="UP001058461">
    <property type="component" value="Chromosome"/>
</dbReference>
<organism evidence="2 3">
    <name type="scientific">Marinobacterium rhizophilum</name>
    <dbReference type="NCBI Taxonomy" id="420402"/>
    <lineage>
        <taxon>Bacteria</taxon>
        <taxon>Pseudomonadati</taxon>
        <taxon>Pseudomonadota</taxon>
        <taxon>Gammaproteobacteria</taxon>
        <taxon>Oceanospirillales</taxon>
        <taxon>Oceanospirillaceae</taxon>
        <taxon>Marinobacterium</taxon>
    </lineage>
</organism>
<dbReference type="GO" id="GO:0016787">
    <property type="term" value="F:hydrolase activity"/>
    <property type="evidence" value="ECO:0007669"/>
    <property type="project" value="UniProtKB-KW"/>
</dbReference>
<dbReference type="RefSeq" id="WP_255852630.1">
    <property type="nucleotide sequence ID" value="NZ_CP073347.1"/>
</dbReference>
<dbReference type="InterPro" id="IPR051532">
    <property type="entry name" value="Ester_Hydrolysis_Enzymes"/>
</dbReference>
<gene>
    <name evidence="2" type="ORF">KDW95_14940</name>
</gene>
<evidence type="ECO:0000313" key="3">
    <source>
        <dbReference type="Proteomes" id="UP001058461"/>
    </source>
</evidence>
<proteinExistence type="predicted"/>
<protein>
    <submittedName>
        <fullName evidence="2">SGNH/GDSL hydrolase family protein</fullName>
    </submittedName>
</protein>
<dbReference type="InterPro" id="IPR013830">
    <property type="entry name" value="SGNH_hydro"/>
</dbReference>
<dbReference type="PANTHER" id="PTHR30383">
    <property type="entry name" value="THIOESTERASE 1/PROTEASE 1/LYSOPHOSPHOLIPASE L1"/>
    <property type="match status" value="1"/>
</dbReference>
<keyword evidence="3" id="KW-1185">Reference proteome</keyword>
<dbReference type="Gene3D" id="3.40.50.1110">
    <property type="entry name" value="SGNH hydrolase"/>
    <property type="match status" value="1"/>
</dbReference>
<dbReference type="Pfam" id="PF13472">
    <property type="entry name" value="Lipase_GDSL_2"/>
    <property type="match status" value="1"/>
</dbReference>
<dbReference type="PANTHER" id="PTHR30383:SF5">
    <property type="entry name" value="SGNH HYDROLASE-TYPE ESTERASE DOMAIN-CONTAINING PROTEIN"/>
    <property type="match status" value="1"/>
</dbReference>
<reference evidence="2" key="1">
    <citation type="submission" date="2021-04" db="EMBL/GenBank/DDBJ databases">
        <title>Oceanospirillales bacteria with DddD are important DMSP degraders in coastal seawater.</title>
        <authorList>
            <person name="Liu J."/>
        </authorList>
    </citation>
    <scope>NUCLEOTIDE SEQUENCE</scope>
    <source>
        <strain evidence="2">D13-1</strain>
    </source>
</reference>
<dbReference type="SUPFAM" id="SSF52266">
    <property type="entry name" value="SGNH hydrolase"/>
    <property type="match status" value="1"/>
</dbReference>
<dbReference type="EMBL" id="CP073347">
    <property type="protein sequence ID" value="UTW10584.1"/>
    <property type="molecule type" value="Genomic_DNA"/>
</dbReference>
<accession>A0ABY5HEN9</accession>
<sequence length="228" mass="26177">MKPRILALGDCNTKGEGPCLYNSYPEAFARSKGFEVINLGHTMASTREAVRIFDDNAHTDAEFITVQFGLVDAWRTIAHAPYVLYYPDNKWRYIGRKLAKKYKKISKKLSLAKWMGEDHLVSKAEYRANLEHIIHNARGRPVVLLETAPNRELHRNPHIQAYNTVLADLAAEHESVYLLPLYDAFKEHLDDWLQDDGTHLNAQGYAFVSQQLERIYDLQIRPQGSPVE</sequence>
<dbReference type="InterPro" id="IPR036514">
    <property type="entry name" value="SGNH_hydro_sf"/>
</dbReference>